<accession>A0A4P9WFG2</accession>
<keyword evidence="3" id="KW-1185">Reference proteome</keyword>
<evidence type="ECO:0000313" key="3">
    <source>
        <dbReference type="Proteomes" id="UP000269721"/>
    </source>
</evidence>
<proteinExistence type="predicted"/>
<protein>
    <submittedName>
        <fullName evidence="2">Uncharacterized protein</fullName>
    </submittedName>
</protein>
<reference evidence="3" key="1">
    <citation type="journal article" date="2018" name="Nat. Microbiol.">
        <title>Leveraging single-cell genomics to expand the fungal tree of life.</title>
        <authorList>
            <person name="Ahrendt S.R."/>
            <person name="Quandt C.A."/>
            <person name="Ciobanu D."/>
            <person name="Clum A."/>
            <person name="Salamov A."/>
            <person name="Andreopoulos B."/>
            <person name="Cheng J.F."/>
            <person name="Woyke T."/>
            <person name="Pelin A."/>
            <person name="Henrissat B."/>
            <person name="Reynolds N.K."/>
            <person name="Benny G.L."/>
            <person name="Smith M.E."/>
            <person name="James T.Y."/>
            <person name="Grigoriev I.V."/>
        </authorList>
    </citation>
    <scope>NUCLEOTIDE SEQUENCE [LARGE SCALE GENOMIC DNA]</scope>
</reference>
<dbReference type="Proteomes" id="UP000269721">
    <property type="component" value="Unassembled WGS sequence"/>
</dbReference>
<dbReference type="EMBL" id="KZ995752">
    <property type="protein sequence ID" value="RKO90048.1"/>
    <property type="molecule type" value="Genomic_DNA"/>
</dbReference>
<keyword evidence="1" id="KW-0732">Signal</keyword>
<gene>
    <name evidence="2" type="ORF">BDK51DRAFT_26834</name>
</gene>
<dbReference type="AlphaFoldDB" id="A0A4P9WFG2"/>
<feature type="chain" id="PRO_5021004875" evidence="1">
    <location>
        <begin position="24"/>
        <end position="200"/>
    </location>
</feature>
<dbReference type="Pfam" id="PF11937">
    <property type="entry name" value="DUF3455"/>
    <property type="match status" value="1"/>
</dbReference>
<name>A0A4P9WFG2_9FUNG</name>
<dbReference type="OrthoDB" id="1859733at2759"/>
<dbReference type="PANTHER" id="PTHR35567:SF1">
    <property type="entry name" value="CONSERVED FUNGAL PROTEIN (AFU_ORTHOLOGUE AFUA_1G14230)"/>
    <property type="match status" value="1"/>
</dbReference>
<evidence type="ECO:0000313" key="2">
    <source>
        <dbReference type="EMBL" id="RKO90048.1"/>
    </source>
</evidence>
<evidence type="ECO:0000256" key="1">
    <source>
        <dbReference type="SAM" id="SignalP"/>
    </source>
</evidence>
<dbReference type="InterPro" id="IPR021851">
    <property type="entry name" value="DUF3455"/>
</dbReference>
<sequence length="200" mass="21063">MLATSAAALLPFMVLVTAAPASADADFAFIGRGTQNYLCQAGIWTLENANATLFEGRKAVGKHFFNRAFPSFRLDSDGSVIGCTKEFKLASPQGPTNVPWLLLDRDDAISSPTGVLSQIKFVAREDTHAGVPASLACTAGETELRVPYQAKYVFAKNTRPLSAPSATPTVSVPTATETEDSVTVTVTATVTAAPLCAARH</sequence>
<dbReference type="PANTHER" id="PTHR35567">
    <property type="entry name" value="MALATE DEHYDROGENASE (AFU_ORTHOLOGUE AFUA_2G13800)"/>
    <property type="match status" value="1"/>
</dbReference>
<organism evidence="2 3">
    <name type="scientific">Blyttiomyces helicus</name>
    <dbReference type="NCBI Taxonomy" id="388810"/>
    <lineage>
        <taxon>Eukaryota</taxon>
        <taxon>Fungi</taxon>
        <taxon>Fungi incertae sedis</taxon>
        <taxon>Chytridiomycota</taxon>
        <taxon>Chytridiomycota incertae sedis</taxon>
        <taxon>Chytridiomycetes</taxon>
        <taxon>Chytridiomycetes incertae sedis</taxon>
        <taxon>Blyttiomyces</taxon>
    </lineage>
</organism>
<feature type="signal peptide" evidence="1">
    <location>
        <begin position="1"/>
        <end position="23"/>
    </location>
</feature>